<keyword evidence="8" id="KW-1185">Reference proteome</keyword>
<name>A0A1M5YV37_9BACT</name>
<evidence type="ECO:0000256" key="2">
    <source>
        <dbReference type="ARBA" id="ARBA00022475"/>
    </source>
</evidence>
<dbReference type="CDD" id="cd12082">
    <property type="entry name" value="MATE_like"/>
    <property type="match status" value="1"/>
</dbReference>
<evidence type="ECO:0000313" key="8">
    <source>
        <dbReference type="Proteomes" id="UP000184139"/>
    </source>
</evidence>
<reference evidence="7 8" key="1">
    <citation type="submission" date="2016-11" db="EMBL/GenBank/DDBJ databases">
        <authorList>
            <person name="Jaros S."/>
            <person name="Januszkiewicz K."/>
            <person name="Wedrychowicz H."/>
        </authorList>
    </citation>
    <scope>NUCLEOTIDE SEQUENCE [LARGE SCALE GENOMIC DNA]</scope>
    <source>
        <strain evidence="7 8">DSM 9705</strain>
    </source>
</reference>
<dbReference type="PANTHER" id="PTHR30250">
    <property type="entry name" value="PST FAMILY PREDICTED COLANIC ACID TRANSPORTER"/>
    <property type="match status" value="1"/>
</dbReference>
<evidence type="ECO:0000256" key="4">
    <source>
        <dbReference type="ARBA" id="ARBA00022989"/>
    </source>
</evidence>
<evidence type="ECO:0000256" key="5">
    <source>
        <dbReference type="ARBA" id="ARBA00023136"/>
    </source>
</evidence>
<feature type="transmembrane region" description="Helical" evidence="6">
    <location>
        <begin position="127"/>
        <end position="146"/>
    </location>
</feature>
<organism evidence="7 8">
    <name type="scientific">Desulfofustis glycolicus DSM 9705</name>
    <dbReference type="NCBI Taxonomy" id="1121409"/>
    <lineage>
        <taxon>Bacteria</taxon>
        <taxon>Pseudomonadati</taxon>
        <taxon>Thermodesulfobacteriota</taxon>
        <taxon>Desulfobulbia</taxon>
        <taxon>Desulfobulbales</taxon>
        <taxon>Desulfocapsaceae</taxon>
        <taxon>Desulfofustis</taxon>
    </lineage>
</organism>
<feature type="transmembrane region" description="Helical" evidence="6">
    <location>
        <begin position="468"/>
        <end position="488"/>
    </location>
</feature>
<dbReference type="InterPro" id="IPR002797">
    <property type="entry name" value="Polysacc_synth"/>
</dbReference>
<feature type="transmembrane region" description="Helical" evidence="6">
    <location>
        <begin position="347"/>
        <end position="367"/>
    </location>
</feature>
<feature type="transmembrane region" description="Helical" evidence="6">
    <location>
        <begin position="310"/>
        <end position="327"/>
    </location>
</feature>
<dbReference type="InterPro" id="IPR050833">
    <property type="entry name" value="Poly_Biosynth_Transport"/>
</dbReference>
<evidence type="ECO:0000256" key="3">
    <source>
        <dbReference type="ARBA" id="ARBA00022692"/>
    </source>
</evidence>
<evidence type="ECO:0000256" key="1">
    <source>
        <dbReference type="ARBA" id="ARBA00004651"/>
    </source>
</evidence>
<keyword evidence="2" id="KW-1003">Cell membrane</keyword>
<feature type="transmembrane region" description="Helical" evidence="6">
    <location>
        <begin position="184"/>
        <end position="201"/>
    </location>
</feature>
<feature type="transmembrane region" description="Helical" evidence="6">
    <location>
        <begin position="43"/>
        <end position="63"/>
    </location>
</feature>
<dbReference type="AlphaFoldDB" id="A0A1M5YV37"/>
<keyword evidence="3 6" id="KW-0812">Transmembrane</keyword>
<dbReference type="EMBL" id="FQXS01000071">
    <property type="protein sequence ID" value="SHI15946.1"/>
    <property type="molecule type" value="Genomic_DNA"/>
</dbReference>
<dbReference type="PANTHER" id="PTHR30250:SF26">
    <property type="entry name" value="PSMA PROTEIN"/>
    <property type="match status" value="1"/>
</dbReference>
<sequence length="505" mass="55951">MKPSTRMVTNTTATYARSILAGGLALFSSRWVLNSLGATDFGLFNVVGSLIVFLMVFNEVMASSASRHFAYAIGQGDINEIHKWFNASLCIHLFLPCVLIAIGWPIAEYVVRNVLNIPPARIDACVLVFRISLISAFVNMVAIPFVAMFNAKQRIVEIAFWTLLHAVLAFILAWKLTSVTYDRLIFYAVGMVAIHFVITSIKISRAIIIFKECRLQLGMWLDKRRFKELLSFATWTSIGRSGGTLRNQGSGILINLYFGPTTNAAYGIANQVSVQAAALSAAMMGAISPELSAREGRGQRLRMLDLATRTCRFGTLLVMVFAIPFIMEVDYILQLWLVNPPKYASALSQLMIVTFIVDKLSAGYMLAVHASGKIIGYQATVGIVLLMTLPLVWLFLTLGLPPASVGIAFVIVQVFCSIGRVIWFRILFEVPLRTWLKKVVLPCLNVATLVFFVTAVSRLTLSPSLTRLLLVCTTGFATMILSSWLFALSKDERKYIITLFRNVVA</sequence>
<dbReference type="Proteomes" id="UP000184139">
    <property type="component" value="Unassembled WGS sequence"/>
</dbReference>
<comment type="subcellular location">
    <subcellularLocation>
        <location evidence="1">Cell membrane</location>
        <topology evidence="1">Multi-pass membrane protein</topology>
    </subcellularLocation>
</comment>
<dbReference type="STRING" id="1121409.SAMN02745124_04490"/>
<feature type="transmembrane region" description="Helical" evidence="6">
    <location>
        <begin position="158"/>
        <end position="178"/>
    </location>
</feature>
<protein>
    <submittedName>
        <fullName evidence="7">Na+-driven multidrug efflux pump</fullName>
    </submittedName>
</protein>
<gene>
    <name evidence="7" type="ORF">SAMN02745124_04490</name>
</gene>
<keyword evidence="4 6" id="KW-1133">Transmembrane helix</keyword>
<evidence type="ECO:0000256" key="6">
    <source>
        <dbReference type="SAM" id="Phobius"/>
    </source>
</evidence>
<dbReference type="GO" id="GO:0005886">
    <property type="term" value="C:plasma membrane"/>
    <property type="evidence" value="ECO:0007669"/>
    <property type="project" value="UniProtKB-SubCell"/>
</dbReference>
<feature type="transmembrane region" description="Helical" evidence="6">
    <location>
        <begin position="435"/>
        <end position="456"/>
    </location>
</feature>
<feature type="transmembrane region" description="Helical" evidence="6">
    <location>
        <begin position="374"/>
        <end position="396"/>
    </location>
</feature>
<accession>A0A1M5YV37</accession>
<dbReference type="Pfam" id="PF01943">
    <property type="entry name" value="Polysacc_synt"/>
    <property type="match status" value="1"/>
</dbReference>
<keyword evidence="5 6" id="KW-0472">Membrane</keyword>
<proteinExistence type="predicted"/>
<feature type="transmembrane region" description="Helical" evidence="6">
    <location>
        <begin position="402"/>
        <end position="423"/>
    </location>
</feature>
<feature type="transmembrane region" description="Helical" evidence="6">
    <location>
        <begin position="84"/>
        <end position="107"/>
    </location>
</feature>
<feature type="transmembrane region" description="Helical" evidence="6">
    <location>
        <begin position="12"/>
        <end position="31"/>
    </location>
</feature>
<evidence type="ECO:0000313" key="7">
    <source>
        <dbReference type="EMBL" id="SHI15946.1"/>
    </source>
</evidence>